<dbReference type="SUPFAM" id="SSF57850">
    <property type="entry name" value="RING/U-box"/>
    <property type="match status" value="1"/>
</dbReference>
<evidence type="ECO:0000256" key="6">
    <source>
        <dbReference type="ARBA" id="ARBA00024209"/>
    </source>
</evidence>
<evidence type="ECO:0000313" key="10">
    <source>
        <dbReference type="Proteomes" id="UP000823388"/>
    </source>
</evidence>
<proteinExistence type="inferred from homology"/>
<comment type="caution">
    <text evidence="9">The sequence shown here is derived from an EMBL/GenBank/DDBJ whole genome shotgun (WGS) entry which is preliminary data.</text>
</comment>
<keyword evidence="10" id="KW-1185">Reference proteome</keyword>
<evidence type="ECO:0000313" key="9">
    <source>
        <dbReference type="EMBL" id="KAG2609493.1"/>
    </source>
</evidence>
<dbReference type="Proteomes" id="UP000823388">
    <property type="component" value="Chromosome 4K"/>
</dbReference>
<feature type="domain" description="RING-type" evidence="8">
    <location>
        <begin position="154"/>
        <end position="196"/>
    </location>
</feature>
<dbReference type="InterPro" id="IPR053238">
    <property type="entry name" value="RING-H2_zinc_finger"/>
</dbReference>
<dbReference type="InterPro" id="IPR013083">
    <property type="entry name" value="Znf_RING/FYVE/PHD"/>
</dbReference>
<evidence type="ECO:0000259" key="8">
    <source>
        <dbReference type="PROSITE" id="PS50089"/>
    </source>
</evidence>
<dbReference type="Gene3D" id="3.30.40.10">
    <property type="entry name" value="Zinc/RING finger domain, C3HC4 (zinc finger)"/>
    <property type="match status" value="1"/>
</dbReference>
<keyword evidence="5" id="KW-0862">Zinc</keyword>
<evidence type="ECO:0000256" key="3">
    <source>
        <dbReference type="ARBA" id="ARBA00022723"/>
    </source>
</evidence>
<evidence type="ECO:0000256" key="2">
    <source>
        <dbReference type="ARBA" id="ARBA00012483"/>
    </source>
</evidence>
<dbReference type="GO" id="GO:0061630">
    <property type="term" value="F:ubiquitin protein ligase activity"/>
    <property type="evidence" value="ECO:0007669"/>
    <property type="project" value="UniProtKB-EC"/>
</dbReference>
<evidence type="ECO:0000256" key="1">
    <source>
        <dbReference type="ARBA" id="ARBA00000900"/>
    </source>
</evidence>
<gene>
    <name evidence="9" type="ORF">PVAP13_4KG042500</name>
</gene>
<evidence type="ECO:0000256" key="7">
    <source>
        <dbReference type="PROSITE-ProRule" id="PRU00175"/>
    </source>
</evidence>
<dbReference type="EMBL" id="CM029043">
    <property type="protein sequence ID" value="KAG2609493.1"/>
    <property type="molecule type" value="Genomic_DNA"/>
</dbReference>
<accession>A0A8T0TKA8</accession>
<keyword evidence="3" id="KW-0479">Metal-binding</keyword>
<dbReference type="PANTHER" id="PTHR14155:SF497">
    <property type="entry name" value="RING-TYPE DOMAIN-CONTAINING PROTEIN"/>
    <property type="match status" value="1"/>
</dbReference>
<dbReference type="FunFam" id="3.30.40.10:FF:000655">
    <property type="entry name" value="E3 ubiquitin-protein ligase ATL41"/>
    <property type="match status" value="1"/>
</dbReference>
<dbReference type="InterPro" id="IPR001841">
    <property type="entry name" value="Znf_RING"/>
</dbReference>
<evidence type="ECO:0000256" key="5">
    <source>
        <dbReference type="ARBA" id="ARBA00022833"/>
    </source>
</evidence>
<dbReference type="PROSITE" id="PS50089">
    <property type="entry name" value="ZF_RING_2"/>
    <property type="match status" value="1"/>
</dbReference>
<protein>
    <recommendedName>
        <fullName evidence="2">RING-type E3 ubiquitin transferase</fullName>
        <ecNumber evidence="2">2.3.2.27</ecNumber>
    </recommendedName>
</protein>
<dbReference type="EC" id="2.3.2.27" evidence="2"/>
<comment type="similarity">
    <text evidence="6">Belongs to the RING-type zinc finger family. ATL subfamily.</text>
</comment>
<dbReference type="CDD" id="cd16461">
    <property type="entry name" value="RING-H2_EL5-like"/>
    <property type="match status" value="1"/>
</dbReference>
<dbReference type="Pfam" id="PF13639">
    <property type="entry name" value="zf-RING_2"/>
    <property type="match status" value="1"/>
</dbReference>
<sequence length="206" mass="21293">MHNATGGSLDASAPTYCRGMVPSGAVAFRGDPPGPAAGRRDDGGYENRVLIPLFLASALLFFVTYQLFGLAAAGGVLALFVGLALAAHRVRLSRGFPFLHLSWDVVPGGGGGGGSLLFRPRAAAGMDAAAISALPAAFGYKRDEHAAATGWAQCAICLDLVRAGEAVRRLPACGHLFHAGCVDKWLRAHATCPLCRTAVAAQELPI</sequence>
<comment type="catalytic activity">
    <reaction evidence="1">
        <text>S-ubiquitinyl-[E2 ubiquitin-conjugating enzyme]-L-cysteine + [acceptor protein]-L-lysine = [E2 ubiquitin-conjugating enzyme]-L-cysteine + N(6)-ubiquitinyl-[acceptor protein]-L-lysine.</text>
        <dbReference type="EC" id="2.3.2.27"/>
    </reaction>
</comment>
<keyword evidence="4 7" id="KW-0863">Zinc-finger</keyword>
<dbReference type="PANTHER" id="PTHR14155">
    <property type="entry name" value="RING FINGER DOMAIN-CONTAINING"/>
    <property type="match status" value="1"/>
</dbReference>
<organism evidence="9 10">
    <name type="scientific">Panicum virgatum</name>
    <name type="common">Blackwell switchgrass</name>
    <dbReference type="NCBI Taxonomy" id="38727"/>
    <lineage>
        <taxon>Eukaryota</taxon>
        <taxon>Viridiplantae</taxon>
        <taxon>Streptophyta</taxon>
        <taxon>Embryophyta</taxon>
        <taxon>Tracheophyta</taxon>
        <taxon>Spermatophyta</taxon>
        <taxon>Magnoliopsida</taxon>
        <taxon>Liliopsida</taxon>
        <taxon>Poales</taxon>
        <taxon>Poaceae</taxon>
        <taxon>PACMAD clade</taxon>
        <taxon>Panicoideae</taxon>
        <taxon>Panicodae</taxon>
        <taxon>Paniceae</taxon>
        <taxon>Panicinae</taxon>
        <taxon>Panicum</taxon>
        <taxon>Panicum sect. Hiantes</taxon>
    </lineage>
</organism>
<reference evidence="9" key="1">
    <citation type="submission" date="2020-05" db="EMBL/GenBank/DDBJ databases">
        <title>WGS assembly of Panicum virgatum.</title>
        <authorList>
            <person name="Lovell J.T."/>
            <person name="Jenkins J."/>
            <person name="Shu S."/>
            <person name="Juenger T.E."/>
            <person name="Schmutz J."/>
        </authorList>
    </citation>
    <scope>NUCLEOTIDE SEQUENCE</scope>
    <source>
        <strain evidence="9">AP13</strain>
    </source>
</reference>
<dbReference type="AlphaFoldDB" id="A0A8T0TKA8"/>
<evidence type="ECO:0000256" key="4">
    <source>
        <dbReference type="ARBA" id="ARBA00022771"/>
    </source>
</evidence>
<name>A0A8T0TKA8_PANVG</name>
<dbReference type="SMART" id="SM00184">
    <property type="entry name" value="RING"/>
    <property type="match status" value="1"/>
</dbReference>
<dbReference type="GO" id="GO:0008270">
    <property type="term" value="F:zinc ion binding"/>
    <property type="evidence" value="ECO:0007669"/>
    <property type="project" value="UniProtKB-KW"/>
</dbReference>